<evidence type="ECO:0000256" key="2">
    <source>
        <dbReference type="ARBA" id="ARBA00004496"/>
    </source>
</evidence>
<dbReference type="GO" id="GO:0005768">
    <property type="term" value="C:endosome"/>
    <property type="evidence" value="ECO:0007669"/>
    <property type="project" value="UniProtKB-SubCell"/>
</dbReference>
<reference evidence="9" key="1">
    <citation type="submission" date="2020-08" db="EMBL/GenBank/DDBJ databases">
        <title>Multicomponent nature underlies the extraordinary mechanical properties of spider dragline silk.</title>
        <authorList>
            <person name="Kono N."/>
            <person name="Nakamura H."/>
            <person name="Mori M."/>
            <person name="Yoshida Y."/>
            <person name="Ohtoshi R."/>
            <person name="Malay A.D."/>
            <person name="Moran D.A.P."/>
            <person name="Tomita M."/>
            <person name="Numata K."/>
            <person name="Arakawa K."/>
        </authorList>
    </citation>
    <scope>NUCLEOTIDE SEQUENCE</scope>
</reference>
<dbReference type="SMART" id="SM00194">
    <property type="entry name" value="PTPc"/>
    <property type="match status" value="1"/>
</dbReference>
<feature type="region of interest" description="Disordered" evidence="5">
    <location>
        <begin position="892"/>
        <end position="935"/>
    </location>
</feature>
<dbReference type="GO" id="GO:0043328">
    <property type="term" value="P:protein transport to vacuole involved in ubiquitin-dependent protein catabolic process via the multivesicular body sorting pathway"/>
    <property type="evidence" value="ECO:0007669"/>
    <property type="project" value="TreeGrafter"/>
</dbReference>
<evidence type="ECO:0000313" key="10">
    <source>
        <dbReference type="Proteomes" id="UP000887013"/>
    </source>
</evidence>
<dbReference type="PANTHER" id="PTHR23030">
    <property type="entry name" value="PCD6 INTERACTING PROTEIN-RELATED"/>
    <property type="match status" value="1"/>
</dbReference>
<dbReference type="SMART" id="SM00404">
    <property type="entry name" value="PTPc_motif"/>
    <property type="match status" value="1"/>
</dbReference>
<evidence type="ECO:0000259" key="7">
    <source>
        <dbReference type="PROSITE" id="PS50056"/>
    </source>
</evidence>
<dbReference type="PROSITE" id="PS50056">
    <property type="entry name" value="TYR_PHOSPHATASE_2"/>
    <property type="match status" value="1"/>
</dbReference>
<feature type="compositionally biased region" description="Low complexity" evidence="5">
    <location>
        <begin position="922"/>
        <end position="935"/>
    </location>
</feature>
<evidence type="ECO:0000313" key="9">
    <source>
        <dbReference type="EMBL" id="GFT54198.1"/>
    </source>
</evidence>
<dbReference type="GO" id="GO:0004725">
    <property type="term" value="F:protein tyrosine phosphatase activity"/>
    <property type="evidence" value="ECO:0007669"/>
    <property type="project" value="InterPro"/>
</dbReference>
<dbReference type="PROSITE" id="PS51180">
    <property type="entry name" value="BRO1"/>
    <property type="match status" value="1"/>
</dbReference>
<dbReference type="InterPro" id="IPR000242">
    <property type="entry name" value="PTP_cat"/>
</dbReference>
<dbReference type="PROSITE" id="PS50055">
    <property type="entry name" value="TYR_PHOSPHATASE_PTP"/>
    <property type="match status" value="1"/>
</dbReference>
<dbReference type="PANTHER" id="PTHR23030:SF30">
    <property type="entry name" value="TYROSINE-PROTEIN PHOSPHATASE NON-RECEPTOR TYPE 23"/>
    <property type="match status" value="1"/>
</dbReference>
<dbReference type="Proteomes" id="UP000887013">
    <property type="component" value="Unassembled WGS sequence"/>
</dbReference>
<dbReference type="InterPro" id="IPR038499">
    <property type="entry name" value="BRO1_sf"/>
</dbReference>
<dbReference type="PROSITE" id="PS00383">
    <property type="entry name" value="TYR_PHOSPHATASE_1"/>
    <property type="match status" value="1"/>
</dbReference>
<accession>A0A8X6P759</accession>
<evidence type="ECO:0000256" key="1">
    <source>
        <dbReference type="ARBA" id="ARBA00004177"/>
    </source>
</evidence>
<keyword evidence="4" id="KW-0967">Endosome</keyword>
<dbReference type="Pfam" id="PF00102">
    <property type="entry name" value="Y_phosphatase"/>
    <property type="match status" value="1"/>
</dbReference>
<evidence type="ECO:0000259" key="8">
    <source>
        <dbReference type="PROSITE" id="PS51180"/>
    </source>
</evidence>
<dbReference type="PRINTS" id="PR00700">
    <property type="entry name" value="PRTYPHPHTASE"/>
</dbReference>
<dbReference type="OrthoDB" id="6418540at2759"/>
<dbReference type="InterPro" id="IPR000387">
    <property type="entry name" value="Tyr_Pase_dom"/>
</dbReference>
<feature type="compositionally biased region" description="Pro residues" evidence="5">
    <location>
        <begin position="1387"/>
        <end position="1412"/>
    </location>
</feature>
<dbReference type="Pfam" id="PF13949">
    <property type="entry name" value="ALIX_LYPXL_bnd"/>
    <property type="match status" value="1"/>
</dbReference>
<evidence type="ECO:0000256" key="5">
    <source>
        <dbReference type="SAM" id="MobiDB-lite"/>
    </source>
</evidence>
<evidence type="ECO:0000259" key="6">
    <source>
        <dbReference type="PROSITE" id="PS50055"/>
    </source>
</evidence>
<dbReference type="Gene3D" id="1.20.140.50">
    <property type="entry name" value="alix/aip1 like domains"/>
    <property type="match status" value="1"/>
</dbReference>
<feature type="domain" description="Tyrosine specific protein phosphatases" evidence="7">
    <location>
        <begin position="1703"/>
        <end position="1778"/>
    </location>
</feature>
<feature type="domain" description="BRO1" evidence="8">
    <location>
        <begin position="1"/>
        <end position="404"/>
    </location>
</feature>
<dbReference type="InterPro" id="IPR004328">
    <property type="entry name" value="BRO1_dom"/>
</dbReference>
<dbReference type="SMART" id="SM01041">
    <property type="entry name" value="BRO1"/>
    <property type="match status" value="1"/>
</dbReference>
<dbReference type="SUPFAM" id="SSF52799">
    <property type="entry name" value="(Phosphotyrosine protein) phosphatases II"/>
    <property type="match status" value="1"/>
</dbReference>
<feature type="compositionally biased region" description="Polar residues" evidence="5">
    <location>
        <begin position="1883"/>
        <end position="1896"/>
    </location>
</feature>
<comment type="caution">
    <text evidence="9">The sequence shown here is derived from an EMBL/GenBank/DDBJ whole genome shotgun (WGS) entry which is preliminary data.</text>
</comment>
<feature type="region of interest" description="Disordered" evidence="5">
    <location>
        <begin position="1385"/>
        <end position="1437"/>
    </location>
</feature>
<feature type="compositionally biased region" description="Polar residues" evidence="5">
    <location>
        <begin position="892"/>
        <end position="921"/>
    </location>
</feature>
<dbReference type="InterPro" id="IPR016130">
    <property type="entry name" value="Tyr_Pase_AS"/>
</dbReference>
<evidence type="ECO:0000256" key="4">
    <source>
        <dbReference type="ARBA" id="ARBA00022753"/>
    </source>
</evidence>
<organism evidence="9 10">
    <name type="scientific">Nephila pilipes</name>
    <name type="common">Giant wood spider</name>
    <name type="synonym">Nephila maculata</name>
    <dbReference type="NCBI Taxonomy" id="299642"/>
    <lineage>
        <taxon>Eukaryota</taxon>
        <taxon>Metazoa</taxon>
        <taxon>Ecdysozoa</taxon>
        <taxon>Arthropoda</taxon>
        <taxon>Chelicerata</taxon>
        <taxon>Arachnida</taxon>
        <taxon>Araneae</taxon>
        <taxon>Araneomorphae</taxon>
        <taxon>Entelegynae</taxon>
        <taxon>Araneoidea</taxon>
        <taxon>Nephilidae</taxon>
        <taxon>Nephila</taxon>
    </lineage>
</organism>
<gene>
    <name evidence="9" type="primary">Ptpn23</name>
    <name evidence="9" type="ORF">NPIL_150031</name>
</gene>
<feature type="compositionally biased region" description="Polar residues" evidence="5">
    <location>
        <begin position="1917"/>
        <end position="1931"/>
    </location>
</feature>
<keyword evidence="10" id="KW-1185">Reference proteome</keyword>
<dbReference type="EMBL" id="BMAW01017487">
    <property type="protein sequence ID" value="GFT54198.1"/>
    <property type="molecule type" value="Genomic_DNA"/>
</dbReference>
<protein>
    <submittedName>
        <fullName evidence="9">Tyrosine-protein phosphatase non-receptor type 23</fullName>
    </submittedName>
</protein>
<feature type="region of interest" description="Disordered" evidence="5">
    <location>
        <begin position="1862"/>
        <end position="1974"/>
    </location>
</feature>
<dbReference type="Gene3D" id="1.25.40.280">
    <property type="entry name" value="alix/aip1 like domains"/>
    <property type="match status" value="1"/>
</dbReference>
<feature type="region of interest" description="Disordered" evidence="5">
    <location>
        <begin position="802"/>
        <end position="829"/>
    </location>
</feature>
<keyword evidence="3" id="KW-0963">Cytoplasm</keyword>
<feature type="domain" description="Tyrosine-protein phosphatase" evidence="6">
    <location>
        <begin position="1558"/>
        <end position="1787"/>
    </location>
</feature>
<feature type="compositionally biased region" description="Polar residues" evidence="5">
    <location>
        <begin position="1424"/>
        <end position="1436"/>
    </location>
</feature>
<dbReference type="CDD" id="cd09239">
    <property type="entry name" value="BRO1_HD-PTP_like"/>
    <property type="match status" value="1"/>
</dbReference>
<feature type="compositionally biased region" description="Low complexity" evidence="5">
    <location>
        <begin position="1948"/>
        <end position="1967"/>
    </location>
</feature>
<dbReference type="GO" id="GO:0045022">
    <property type="term" value="P:early endosome to late endosome transport"/>
    <property type="evidence" value="ECO:0007669"/>
    <property type="project" value="TreeGrafter"/>
</dbReference>
<dbReference type="Gene3D" id="3.90.190.10">
    <property type="entry name" value="Protein tyrosine phosphatase superfamily"/>
    <property type="match status" value="1"/>
</dbReference>
<proteinExistence type="predicted"/>
<dbReference type="InterPro" id="IPR029021">
    <property type="entry name" value="Prot-tyrosine_phosphatase-like"/>
</dbReference>
<comment type="subcellular location">
    <subcellularLocation>
        <location evidence="2">Cytoplasm</location>
    </subcellularLocation>
    <subcellularLocation>
        <location evidence="1">Endosome</location>
    </subcellularLocation>
</comment>
<dbReference type="InterPro" id="IPR003595">
    <property type="entry name" value="Tyr_Pase_cat"/>
</dbReference>
<dbReference type="InterPro" id="IPR025304">
    <property type="entry name" value="ALIX_V_dom"/>
</dbReference>
<sequence length="1974" mass="217966">MEAVPRLPMSCCVMKISPQNTEFGSTLKKYIRDHYHEDPESYVKEIKELETLRQNAIKPPMDFTGCSILKRYYSQLHKLQSRFPMTDDGPACVPFMWTDIYSGVAYNITDIEYEEACILYNIGALHSKLGTMDSRCNAEGMKIACTHFQCAAWAFQNLRDTYPQPKGSDMSHDLLTFFINIMLAQAQECILEKSMLDNRKSSITAKIAAQVVDYYKCAVGIMVSGSPSTDTGSILDIIGSKIFKSWKKFIEFKMAYYTSISHLYMGNQAEENEKWGERVAWFQSAFDHLSEAFKSAKNVDRDDLNEPLTFTMDVIGGKHSSSKKENEFVYHDKVPALSSLPDLKGASLVKGIPFSITDPDVSGPDIFARLVPMETHETSSLYSEEKAKILRSMVSKIEGKNEELMAYLSSLQLESVSSFDENDKIPQELLEKCAAISVRPNLISDLEELMKELIGVSKDVDTALKSTFALLSEEEKKELQHQETFGKRVASMLTTELKKECSKYDEAHKKAIESNNTLETAVSIHINNISKLLLPLEELVVILPSAKSLKTPENQKAMDTFNHLVDKVEEMRKQRQYLEQQLRDSLMSDDITKNLVTMKKKEDLQQTFAEELKKHDEVITYLDQNLSAQDNILCALTEANAHYAETRKSMSEITHQRQEMVNALINSFEAYDDLVSKGKKGLEFYQKLQTNVTRLLTRVRSVTKVQDEERSQIAEAELRKGSKMPRVPTMPPTQHVPKLKDYLPYMTKQGGSVSVTPGIFNSYPPQQPPLATQLPSEPIRQATLGGPSIDAFDRKLKPVSKENMRPEDGFDVPSMGVRPTPVGSEQPSVPTMCTTTMSNSQVGNFPVPSTQQWPQNPPTSSAINGGYPTSYMPYQYPTSMMNNSVISTPGTQASNVTYSQPQIPNSVPSQSYSPTIPSQTASSQPQIPSSLPSQSYCPVIPNPNAVSQPQIPSSIPSQSYSPTIPGQNISPLQYNAKLSYQSPISTVTAPQSISVLRFGMAQNEVNSIPASLPQPIVNTSVRPNVPVAASASSTMTYPSTTYPTGVYQYPRDSIPKNVGYVPLSGFSASQQIGNTSTSNVTSPSMPQTQMHPSMQGTVQMNPYVAVSNYSAPSSVYNQKPVPNISNYQPSQLTQYYEANTRPASVTASMDTRTTTFNSSIPYSSNPNAIPSSQQSNVTSQITPNASYNYSANTPSQFYGQYPSQMSVNPSIPANYSSTSGVHFSSAPTSHSYPNSYANVSTFPNQSTYYSFIPQNGQSMPVVSSSFPGTNIPVASSTYAVTNMPSYAGTNIPTQKVPTTFSSVQVQQPNVTNTPVGFSTTPAAAQPSTGSFPNQNVIPPSPVTAFTGQQSSHPQTNIVYQYNYPSNNTGYNTSSIPNVQYQASTQPIIPPSQPLQPPPTQPITPPPCQPLQPAPTNVPNFPELKSSSPSTDQSVKNEGSHLNVIRDLITPPLETEPANSVNPTEKETLPQVLQPKVIDLKSIAQPKEKEPVKDPLDDPLVRSKFVAEVEKYEKFVEGLVRKSLNGTTPLDQKWKEFIDTQDKESRKLSISVARCYPLKNRFPDVMPYDSNRVQLSSAKDDYINASYLKDICPGSPVFLITQAPLPATFSDFWLMIWEQQVETLVCLLPDSELKNHVYFPKERGSQLSYGAFETTLHSCKEKNGFIERMINVTHIKNRTSRVVVHLQFTQWPASGIPQTPAPLLQFISDVLSYHKQQRNLMRPVAVHCSAGIGRSGCFCLITALVNEMNNGHGHRDVAVVGTIISQQRKFLIQDKEQLKFCYDTVLYYAQDLLMKRGILTSRASFEDKLPVSGSTSSHVRHPSEDFILGSGGLAKLQSGMEKLGLAPNQQNLETEIISTEVIVDGNSPSHNGSGDVSAEDSVPIDSTTSEPTDSANFPESVPEPSKDNESNLEKPLPSITSLLDPSNFTLDGTGSPGKRKITKDNFACSRGSLSTSSSDSADPLSQLDPLWSLKK</sequence>
<evidence type="ECO:0000256" key="3">
    <source>
        <dbReference type="ARBA" id="ARBA00022490"/>
    </source>
</evidence>
<dbReference type="Pfam" id="PF03097">
    <property type="entry name" value="BRO1"/>
    <property type="match status" value="1"/>
</dbReference>
<name>A0A8X6P759_NEPPI</name>
<dbReference type="GO" id="GO:0032456">
    <property type="term" value="P:endocytic recycling"/>
    <property type="evidence" value="ECO:0007669"/>
    <property type="project" value="TreeGrafter"/>
</dbReference>
<dbReference type="GO" id="GO:0048666">
    <property type="term" value="P:neuron development"/>
    <property type="evidence" value="ECO:0007669"/>
    <property type="project" value="UniProtKB-ARBA"/>
</dbReference>
<dbReference type="Gene3D" id="1.20.120.560">
    <property type="entry name" value="alix/aip1 in complex with the ypdl late domain"/>
    <property type="match status" value="1"/>
</dbReference>